<dbReference type="SUPFAM" id="SSF47413">
    <property type="entry name" value="lambda repressor-like DNA-binding domains"/>
    <property type="match status" value="1"/>
</dbReference>
<feature type="domain" description="HTH cro/C1-type" evidence="2">
    <location>
        <begin position="7"/>
        <end position="61"/>
    </location>
</feature>
<dbReference type="EMBL" id="SGKU01000046">
    <property type="protein sequence ID" value="NFA43696.1"/>
    <property type="molecule type" value="Genomic_DNA"/>
</dbReference>
<reference evidence="3 4" key="1">
    <citation type="submission" date="2019-02" db="EMBL/GenBank/DDBJ databases">
        <title>Genome sequencing of Clostridium botulinum clinical isolates.</title>
        <authorList>
            <person name="Brunt J."/>
            <person name="Van Vliet A.H.M."/>
            <person name="Stringer S.C."/>
            <person name="Grant K.A."/>
            <person name="Carter A.C."/>
            <person name="Peck M.W."/>
        </authorList>
    </citation>
    <scope>NUCLEOTIDE SEQUENCE [LARGE SCALE GENOMIC DNA]</scope>
    <source>
        <strain evidence="3 4">H113700579</strain>
    </source>
</reference>
<sequence length="197" mass="23144">MNIGKNIRILRKNKKMTLKELGSKVNLSEQAIGQYERGDREPNIETLVKIATALDTSLQQLLETNDTSDIDNIRSKTMDAMYSEIQNTINVNDASQAEYIIKMNSLYDKYFFDLLYWKTSRMAPNDFFKFMLSISQINEVIDLDESDIDELSVFFYRIVQLKSTERFALRKIEETSQISNYIEKFEHNYFLKTNNPK</sequence>
<comment type="caution">
    <text evidence="3">The sequence shown here is derived from an EMBL/GenBank/DDBJ whole genome shotgun (WGS) entry which is preliminary data.</text>
</comment>
<evidence type="ECO:0000256" key="1">
    <source>
        <dbReference type="ARBA" id="ARBA00023125"/>
    </source>
</evidence>
<organism evidence="3 4">
    <name type="scientific">Clostridium botulinum</name>
    <dbReference type="NCBI Taxonomy" id="1491"/>
    <lineage>
        <taxon>Bacteria</taxon>
        <taxon>Bacillati</taxon>
        <taxon>Bacillota</taxon>
        <taxon>Clostridia</taxon>
        <taxon>Eubacteriales</taxon>
        <taxon>Clostridiaceae</taxon>
        <taxon>Clostridium</taxon>
    </lineage>
</organism>
<dbReference type="InterPro" id="IPR001387">
    <property type="entry name" value="Cro/C1-type_HTH"/>
</dbReference>
<dbReference type="PANTHER" id="PTHR46558">
    <property type="entry name" value="TRACRIPTIONAL REGULATORY PROTEIN-RELATED-RELATED"/>
    <property type="match status" value="1"/>
</dbReference>
<gene>
    <name evidence="3" type="ORF">EXM65_14285</name>
</gene>
<dbReference type="Gene3D" id="1.10.260.40">
    <property type="entry name" value="lambda repressor-like DNA-binding domains"/>
    <property type="match status" value="1"/>
</dbReference>
<dbReference type="Proteomes" id="UP000472355">
    <property type="component" value="Unassembled WGS sequence"/>
</dbReference>
<protein>
    <submittedName>
        <fullName evidence="3">XRE family transcriptional regulator</fullName>
    </submittedName>
</protein>
<dbReference type="GO" id="GO:0003677">
    <property type="term" value="F:DNA binding"/>
    <property type="evidence" value="ECO:0007669"/>
    <property type="project" value="UniProtKB-KW"/>
</dbReference>
<accession>A0A6M0STH3</accession>
<evidence type="ECO:0000313" key="4">
    <source>
        <dbReference type="Proteomes" id="UP000472355"/>
    </source>
</evidence>
<dbReference type="InterPro" id="IPR010982">
    <property type="entry name" value="Lambda_DNA-bd_dom_sf"/>
</dbReference>
<proteinExistence type="predicted"/>
<dbReference type="AlphaFoldDB" id="A0A6M0STH3"/>
<name>A0A6M0STH3_CLOBO</name>
<dbReference type="SMART" id="SM00530">
    <property type="entry name" value="HTH_XRE"/>
    <property type="match status" value="1"/>
</dbReference>
<dbReference type="CDD" id="cd00093">
    <property type="entry name" value="HTH_XRE"/>
    <property type="match status" value="1"/>
</dbReference>
<evidence type="ECO:0000313" key="3">
    <source>
        <dbReference type="EMBL" id="NFA43696.1"/>
    </source>
</evidence>
<evidence type="ECO:0000259" key="2">
    <source>
        <dbReference type="PROSITE" id="PS50943"/>
    </source>
</evidence>
<keyword evidence="1" id="KW-0238">DNA-binding</keyword>
<dbReference type="Pfam" id="PF01381">
    <property type="entry name" value="HTH_3"/>
    <property type="match status" value="1"/>
</dbReference>
<dbReference type="PANTHER" id="PTHR46558:SF11">
    <property type="entry name" value="HTH-TYPE TRANSCRIPTIONAL REGULATOR XRE"/>
    <property type="match status" value="1"/>
</dbReference>
<dbReference type="PROSITE" id="PS50943">
    <property type="entry name" value="HTH_CROC1"/>
    <property type="match status" value="1"/>
</dbReference>